<dbReference type="OrthoDB" id="408631at2759"/>
<dbReference type="GO" id="GO:0052689">
    <property type="term" value="F:carboxylic ester hydrolase activity"/>
    <property type="evidence" value="ECO:0007669"/>
    <property type="project" value="TreeGrafter"/>
</dbReference>
<dbReference type="InterPro" id="IPR029058">
    <property type="entry name" value="AB_hydrolase_fold"/>
</dbReference>
<dbReference type="PANTHER" id="PTHR43918:SF4">
    <property type="entry name" value="CARBOXYLIC ESTER HYDROLASE"/>
    <property type="match status" value="1"/>
</dbReference>
<dbReference type="InterPro" id="IPR050654">
    <property type="entry name" value="AChE-related_enzymes"/>
</dbReference>
<dbReference type="EC" id="3.1.1.-" evidence="3"/>
<dbReference type="STRING" id="321146.A0A139H633"/>
<evidence type="ECO:0000313" key="5">
    <source>
        <dbReference type="EMBL" id="KXS97881.1"/>
    </source>
</evidence>
<dbReference type="Gene3D" id="3.40.50.1820">
    <property type="entry name" value="alpha/beta hydrolase"/>
    <property type="match status" value="1"/>
</dbReference>
<dbReference type="InterPro" id="IPR019819">
    <property type="entry name" value="Carboxylesterase_B_CS"/>
</dbReference>
<dbReference type="EMBL" id="LFZN01000130">
    <property type="protein sequence ID" value="KXS97881.1"/>
    <property type="molecule type" value="Genomic_DNA"/>
</dbReference>
<dbReference type="PROSITE" id="PS00122">
    <property type="entry name" value="CARBOXYLESTERASE_B_1"/>
    <property type="match status" value="1"/>
</dbReference>
<dbReference type="Pfam" id="PF00135">
    <property type="entry name" value="COesterase"/>
    <property type="match status" value="1"/>
</dbReference>
<comment type="similarity">
    <text evidence="1 3">Belongs to the type-B carboxylesterase/lipase family.</text>
</comment>
<keyword evidence="6" id="KW-1185">Reference proteome</keyword>
<dbReference type="SUPFAM" id="SSF53474">
    <property type="entry name" value="alpha/beta-Hydrolases"/>
    <property type="match status" value="1"/>
</dbReference>
<reference evidence="5 6" key="1">
    <citation type="submission" date="2015-07" db="EMBL/GenBank/DDBJ databases">
        <title>Comparative genomics of the Sigatoka disease complex on banana suggests a link between parallel evolutionary changes in Pseudocercospora fijiensis and Pseudocercospora eumusae and increased virulence on the banana host.</title>
        <authorList>
            <person name="Chang T.-C."/>
            <person name="Salvucci A."/>
            <person name="Crous P.W."/>
            <person name="Stergiopoulos I."/>
        </authorList>
    </citation>
    <scope>NUCLEOTIDE SEQUENCE [LARGE SCALE GENOMIC DNA]</scope>
    <source>
        <strain evidence="5 6">CBS 114824</strain>
    </source>
</reference>
<evidence type="ECO:0000256" key="2">
    <source>
        <dbReference type="ARBA" id="ARBA00022801"/>
    </source>
</evidence>
<dbReference type="ESTHER" id="9pezi-a0a139h633">
    <property type="family name" value="Fungal_carboxylesterase_lipase"/>
</dbReference>
<dbReference type="PANTHER" id="PTHR43918">
    <property type="entry name" value="ACETYLCHOLINESTERASE"/>
    <property type="match status" value="1"/>
</dbReference>
<comment type="caution">
    <text evidence="5">The sequence shown here is derived from an EMBL/GenBank/DDBJ whole genome shotgun (WGS) entry which is preliminary data.</text>
</comment>
<dbReference type="InterPro" id="IPR019826">
    <property type="entry name" value="Carboxylesterase_B_AS"/>
</dbReference>
<dbReference type="PROSITE" id="PS00941">
    <property type="entry name" value="CARBOXYLESTERASE_B_2"/>
    <property type="match status" value="1"/>
</dbReference>
<evidence type="ECO:0000313" key="6">
    <source>
        <dbReference type="Proteomes" id="UP000070133"/>
    </source>
</evidence>
<keyword evidence="2 3" id="KW-0378">Hydrolase</keyword>
<evidence type="ECO:0000259" key="4">
    <source>
        <dbReference type="Pfam" id="PF00135"/>
    </source>
</evidence>
<organism evidence="5 6">
    <name type="scientific">Pseudocercospora eumusae</name>
    <dbReference type="NCBI Taxonomy" id="321146"/>
    <lineage>
        <taxon>Eukaryota</taxon>
        <taxon>Fungi</taxon>
        <taxon>Dikarya</taxon>
        <taxon>Ascomycota</taxon>
        <taxon>Pezizomycotina</taxon>
        <taxon>Dothideomycetes</taxon>
        <taxon>Dothideomycetidae</taxon>
        <taxon>Mycosphaerellales</taxon>
        <taxon>Mycosphaerellaceae</taxon>
        <taxon>Pseudocercospora</taxon>
    </lineage>
</organism>
<feature type="domain" description="Carboxylesterase type B" evidence="4">
    <location>
        <begin position="45"/>
        <end position="362"/>
    </location>
</feature>
<dbReference type="Proteomes" id="UP000070133">
    <property type="component" value="Unassembled WGS sequence"/>
</dbReference>
<dbReference type="AlphaFoldDB" id="A0A139H633"/>
<protein>
    <recommendedName>
        <fullName evidence="3">Carboxylic ester hydrolase</fullName>
        <ecNumber evidence="3">3.1.1.-</ecNumber>
    </recommendedName>
</protein>
<sequence>MKLSSRYQFVALLSIAQSTPLHQKHDSLLIEQDNFTVRGGLWPNNSDVQFFGNIPYAEPPIGELRFRPPVTKSPSSEVINGTWFGPSCIQYSNGKATVYTEFLRGFLLSPGQSQSEDCLTVNIWRPKDARAGDALPVMIWIHGGGHTSGGAASPYKYGDRLARDQNVIVVAMNYRLNIFGYPGASALDGRNLNPGLMDQRKAVEWVYANIHAFGGDPEQMILFGQSAGGSSVDMYSYAYPNDALVKGFIAQSGTASNGAVPNGSNFTYVASQVGCGNTSSPDEEFECMQKANATAIIEVYNQYNATLNDGKTLSFSTVADNQTRFSNYTDLQTRGLFAKVPTIYSTMNNEAASLVTYVPGSEPNETAVAISNAGSTCSANTGALAKSSHGVPIYRVRYFGEWPNLNPFEWLGAYHSSDIPMIFGTSDLLGPDTELERETSEYYQGAWGAFARGPEHGLEEYDGGWPKFEEGSLRVVELGREGVSGKVVGEGDADYGFDCGQED</sequence>
<evidence type="ECO:0000256" key="1">
    <source>
        <dbReference type="ARBA" id="ARBA00005964"/>
    </source>
</evidence>
<accession>A0A139H633</accession>
<gene>
    <name evidence="5" type="ORF">AC578_5024</name>
</gene>
<dbReference type="InterPro" id="IPR002018">
    <property type="entry name" value="CarbesteraseB"/>
</dbReference>
<proteinExistence type="inferred from homology"/>
<name>A0A139H633_9PEZI</name>
<evidence type="ECO:0000256" key="3">
    <source>
        <dbReference type="RuleBase" id="RU361235"/>
    </source>
</evidence>